<comment type="similarity">
    <text evidence="1">Belongs to the metallo-beta-lactamase superfamily. Class-B beta-lactamase family.</text>
</comment>
<dbReference type="Pfam" id="PF00753">
    <property type="entry name" value="Lactamase_B"/>
    <property type="match status" value="1"/>
</dbReference>
<evidence type="ECO:0000313" key="3">
    <source>
        <dbReference type="EMBL" id="WKN38138.1"/>
    </source>
</evidence>
<sequence length="231" mass="25409">MLVRQITPSVYEIPLGYVNAFLINHEELTLIDTGSEGNTHKLMRAIEQIGRAPSDIRHIIATHCHPDHTGSLAAIQKACKATTYMHPTDAALVRQGKAMRPLTPAPGLMNKVLYRTLIANAPQQIAPAEVDQEVEDGTTLEIAGGIEAIHAPGHCAGQLALFWPQEGGVMFAADTASNIVQLQPSIAYEDYDAGLRSLRKLTIHHFETACFGHGKAIKQRAVHQFRRKWLR</sequence>
<dbReference type="InterPro" id="IPR036866">
    <property type="entry name" value="RibonucZ/Hydroxyglut_hydro"/>
</dbReference>
<organism evidence="3">
    <name type="scientific">Roseihalotalea indica</name>
    <dbReference type="NCBI Taxonomy" id="2867963"/>
    <lineage>
        <taxon>Bacteria</taxon>
        <taxon>Pseudomonadati</taxon>
        <taxon>Bacteroidota</taxon>
        <taxon>Cytophagia</taxon>
        <taxon>Cytophagales</taxon>
        <taxon>Catalimonadaceae</taxon>
        <taxon>Roseihalotalea</taxon>
    </lineage>
</organism>
<dbReference type="SMART" id="SM00849">
    <property type="entry name" value="Lactamase_B"/>
    <property type="match status" value="1"/>
</dbReference>
<dbReference type="Gene3D" id="3.60.15.10">
    <property type="entry name" value="Ribonuclease Z/Hydroxyacylglutathione hydrolase-like"/>
    <property type="match status" value="1"/>
</dbReference>
<dbReference type="EMBL" id="CP120682">
    <property type="protein sequence ID" value="WKN38138.1"/>
    <property type="molecule type" value="Genomic_DNA"/>
</dbReference>
<dbReference type="AlphaFoldDB" id="A0AA49JEH8"/>
<dbReference type="PANTHER" id="PTHR42951">
    <property type="entry name" value="METALLO-BETA-LACTAMASE DOMAIN-CONTAINING"/>
    <property type="match status" value="1"/>
</dbReference>
<dbReference type="InterPro" id="IPR050855">
    <property type="entry name" value="NDM-1-like"/>
</dbReference>
<feature type="domain" description="Metallo-beta-lactamase" evidence="2">
    <location>
        <begin position="17"/>
        <end position="213"/>
    </location>
</feature>
<dbReference type="SUPFAM" id="SSF56281">
    <property type="entry name" value="Metallo-hydrolase/oxidoreductase"/>
    <property type="match status" value="1"/>
</dbReference>
<dbReference type="PANTHER" id="PTHR42951:SF4">
    <property type="entry name" value="ACYL-COENZYME A THIOESTERASE MBLAC2"/>
    <property type="match status" value="1"/>
</dbReference>
<gene>
    <name evidence="3" type="ORF">K4G66_05415</name>
</gene>
<protein>
    <submittedName>
        <fullName evidence="3">MBL fold metallo-hydrolase</fullName>
    </submittedName>
</protein>
<reference evidence="3" key="1">
    <citation type="journal article" date="2023" name="Comput. Struct. Biotechnol. J.">
        <title>Discovery of a novel marine Bacteroidetes with a rich repertoire of carbohydrate-active enzymes.</title>
        <authorList>
            <person name="Chen B."/>
            <person name="Liu G."/>
            <person name="Chen Q."/>
            <person name="Wang H."/>
            <person name="Liu L."/>
            <person name="Tang K."/>
        </authorList>
    </citation>
    <scope>NUCLEOTIDE SEQUENCE</scope>
    <source>
        <strain evidence="3">TK19036</strain>
    </source>
</reference>
<name>A0AA49JEH8_9BACT</name>
<evidence type="ECO:0000256" key="1">
    <source>
        <dbReference type="ARBA" id="ARBA00005250"/>
    </source>
</evidence>
<dbReference type="CDD" id="cd07721">
    <property type="entry name" value="yflN-like_MBL-fold"/>
    <property type="match status" value="1"/>
</dbReference>
<dbReference type="InterPro" id="IPR001279">
    <property type="entry name" value="Metallo-B-lactamas"/>
</dbReference>
<proteinExistence type="inferred from homology"/>
<dbReference type="GO" id="GO:0017001">
    <property type="term" value="P:antibiotic catabolic process"/>
    <property type="evidence" value="ECO:0007669"/>
    <property type="project" value="UniProtKB-ARBA"/>
</dbReference>
<evidence type="ECO:0000259" key="2">
    <source>
        <dbReference type="SMART" id="SM00849"/>
    </source>
</evidence>
<accession>A0AA49JEH8</accession>
<reference evidence="3" key="2">
    <citation type="journal article" date="2024" name="Antonie Van Leeuwenhoek">
        <title>Roseihalotalea indica gen. nov., sp. nov., a halophilic Bacteroidetes from mesopelagic Southwest Indian Ocean with higher carbohydrate metabolic potential.</title>
        <authorList>
            <person name="Chen B."/>
            <person name="Zhang M."/>
            <person name="Lin D."/>
            <person name="Ye J."/>
            <person name="Tang K."/>
        </authorList>
    </citation>
    <scope>NUCLEOTIDE SEQUENCE</scope>
    <source>
        <strain evidence="3">TK19036</strain>
    </source>
</reference>